<gene>
    <name evidence="2" type="ORF">R1sor_025948</name>
</gene>
<evidence type="ECO:0000313" key="2">
    <source>
        <dbReference type="EMBL" id="KAL3676000.1"/>
    </source>
</evidence>
<evidence type="ECO:0008006" key="4">
    <source>
        <dbReference type="Google" id="ProtNLM"/>
    </source>
</evidence>
<keyword evidence="3" id="KW-1185">Reference proteome</keyword>
<sequence length="273" mass="30276">MCAKVVSEKEMECEVVKGGVVGESRCGDAKSDNRGQKGSRAVGSKSQTSKSRVSGSVGPIHEELQVAEGGQGVGNEAAMEEANIQWGEGVTWSMIEAEMESMKSLEVGEVSTWEEIREIHLDIGKVAEKIGRFRRTATVLQAIESAPTRDRVVEWVRDVIVKRRGAQVSQVKALSRREFLIVFESEAEKKLILEKPLCFLDGRVVRLVEWCSRKQERYADHLKAVWVELREVPPFLEDQVSLMLEALGVETIFARVYTGRADLADSGLCSAAH</sequence>
<protein>
    <recommendedName>
        <fullName evidence="4">DUF4283 domain-containing protein</fullName>
    </recommendedName>
</protein>
<comment type="caution">
    <text evidence="2">The sequence shown here is derived from an EMBL/GenBank/DDBJ whole genome shotgun (WGS) entry which is preliminary data.</text>
</comment>
<accession>A0ABD3GDA5</accession>
<feature type="compositionally biased region" description="Basic and acidic residues" evidence="1">
    <location>
        <begin position="25"/>
        <end position="35"/>
    </location>
</feature>
<evidence type="ECO:0000313" key="3">
    <source>
        <dbReference type="Proteomes" id="UP001633002"/>
    </source>
</evidence>
<dbReference type="AlphaFoldDB" id="A0ABD3GDA5"/>
<evidence type="ECO:0000256" key="1">
    <source>
        <dbReference type="SAM" id="MobiDB-lite"/>
    </source>
</evidence>
<organism evidence="2 3">
    <name type="scientific">Riccia sorocarpa</name>
    <dbReference type="NCBI Taxonomy" id="122646"/>
    <lineage>
        <taxon>Eukaryota</taxon>
        <taxon>Viridiplantae</taxon>
        <taxon>Streptophyta</taxon>
        <taxon>Embryophyta</taxon>
        <taxon>Marchantiophyta</taxon>
        <taxon>Marchantiopsida</taxon>
        <taxon>Marchantiidae</taxon>
        <taxon>Marchantiales</taxon>
        <taxon>Ricciaceae</taxon>
        <taxon>Riccia</taxon>
    </lineage>
</organism>
<dbReference type="Proteomes" id="UP001633002">
    <property type="component" value="Unassembled WGS sequence"/>
</dbReference>
<feature type="compositionally biased region" description="Polar residues" evidence="1">
    <location>
        <begin position="44"/>
        <end position="54"/>
    </location>
</feature>
<proteinExistence type="predicted"/>
<dbReference type="EMBL" id="JBJQOH010000008">
    <property type="protein sequence ID" value="KAL3676000.1"/>
    <property type="molecule type" value="Genomic_DNA"/>
</dbReference>
<reference evidence="2 3" key="1">
    <citation type="submission" date="2024-09" db="EMBL/GenBank/DDBJ databases">
        <title>Chromosome-scale assembly of Riccia sorocarpa.</title>
        <authorList>
            <person name="Paukszto L."/>
        </authorList>
    </citation>
    <scope>NUCLEOTIDE SEQUENCE [LARGE SCALE GENOMIC DNA]</scope>
    <source>
        <strain evidence="2">LP-2024</strain>
        <tissue evidence="2">Aerial parts of the thallus</tissue>
    </source>
</reference>
<feature type="region of interest" description="Disordered" evidence="1">
    <location>
        <begin position="22"/>
        <end position="60"/>
    </location>
</feature>
<name>A0ABD3GDA5_9MARC</name>